<dbReference type="AlphaFoldDB" id="A0A9N9PYD5"/>
<name>A0A9N9PYD5_9HELO</name>
<proteinExistence type="predicted"/>
<gene>
    <name evidence="2" type="ORF">HYFRA_00013130</name>
</gene>
<evidence type="ECO:0000256" key="1">
    <source>
        <dbReference type="SAM" id="MobiDB-lite"/>
    </source>
</evidence>
<protein>
    <submittedName>
        <fullName evidence="2">Uncharacterized protein</fullName>
    </submittedName>
</protein>
<comment type="caution">
    <text evidence="2">The sequence shown here is derived from an EMBL/GenBank/DDBJ whole genome shotgun (WGS) entry which is preliminary data.</text>
</comment>
<dbReference type="Proteomes" id="UP000696280">
    <property type="component" value="Unassembled WGS sequence"/>
</dbReference>
<feature type="region of interest" description="Disordered" evidence="1">
    <location>
        <begin position="1"/>
        <end position="100"/>
    </location>
</feature>
<accession>A0A9N9PYD5</accession>
<feature type="compositionally biased region" description="Polar residues" evidence="1">
    <location>
        <begin position="19"/>
        <end position="28"/>
    </location>
</feature>
<evidence type="ECO:0000313" key="3">
    <source>
        <dbReference type="Proteomes" id="UP000696280"/>
    </source>
</evidence>
<reference evidence="2" key="1">
    <citation type="submission" date="2021-07" db="EMBL/GenBank/DDBJ databases">
        <authorList>
            <person name="Durling M."/>
        </authorList>
    </citation>
    <scope>NUCLEOTIDE SEQUENCE</scope>
</reference>
<dbReference type="EMBL" id="CAJVRL010000093">
    <property type="protein sequence ID" value="CAG8959858.1"/>
    <property type="molecule type" value="Genomic_DNA"/>
</dbReference>
<organism evidence="2 3">
    <name type="scientific">Hymenoscyphus fraxineus</name>
    <dbReference type="NCBI Taxonomy" id="746836"/>
    <lineage>
        <taxon>Eukaryota</taxon>
        <taxon>Fungi</taxon>
        <taxon>Dikarya</taxon>
        <taxon>Ascomycota</taxon>
        <taxon>Pezizomycotina</taxon>
        <taxon>Leotiomycetes</taxon>
        <taxon>Helotiales</taxon>
        <taxon>Helotiaceae</taxon>
        <taxon>Hymenoscyphus</taxon>
    </lineage>
</organism>
<evidence type="ECO:0000313" key="2">
    <source>
        <dbReference type="EMBL" id="CAG8959858.1"/>
    </source>
</evidence>
<sequence length="181" mass="19946">MFSLNIGASRADTSEKDSQLPNCPNRETSPLPSKPLSPSNFQPPPPGESGEHSDEEQSPVAPVGRFQSLRLKGITAAVASLRENPSTTNTTDGNKDTKRTECSRALENEAFPREKHFWDDVVAEDGRNAHEKSQAEKLATVHQQATWNKIGSKLDLEKYVTKTKEDNSIENIKSQGLGYIL</sequence>
<keyword evidence="3" id="KW-1185">Reference proteome</keyword>
<feature type="compositionally biased region" description="Low complexity" evidence="1">
    <location>
        <begin position="29"/>
        <end position="40"/>
    </location>
</feature>